<dbReference type="AlphaFoldDB" id="A0ABD0C1L3"/>
<dbReference type="Proteomes" id="UP001332503">
    <property type="component" value="Unassembled WGS sequence"/>
</dbReference>
<sequence length="64" mass="7283">MACHYSVSAQKSHGQWTVYVQKEPFGKVKNIKLNDFNIEIYVKSLKQVAMNLCNVLALWPGILS</sequence>
<comment type="caution">
    <text evidence="1">The sequence shown here is derived from an EMBL/GenBank/DDBJ whole genome shotgun (WGS) entry which is preliminary data.</text>
</comment>
<dbReference type="Proteomes" id="UP001346800">
    <property type="component" value="Unassembled WGS sequence"/>
</dbReference>
<evidence type="ECO:0000313" key="3">
    <source>
        <dbReference type="Proteomes" id="UP001332503"/>
    </source>
</evidence>
<reference evidence="3 4" key="2">
    <citation type="journal article" date="2024" name="Int. J. Syst. Evol. Microbiol.">
        <title>Proposal of Lactobacillus amylovorus subsp. animalis subsp. nov. and an emended description of Lactobacillus amylovorus.</title>
        <authorList>
            <person name="Yamane K."/>
            <person name="Tanizawa Y."/>
            <person name="Kobayashi H."/>
            <person name="Kamizono T."/>
            <person name="Kojima Y."/>
            <person name="Takagi H."/>
            <person name="Tohno M."/>
        </authorList>
    </citation>
    <scope>NUCLEOTIDE SEQUENCE [LARGE SCALE GENOMIC DNA]</scope>
    <source>
        <strain evidence="2 3">BF125</strain>
        <strain evidence="1 4">BF186</strain>
    </source>
</reference>
<reference evidence="1" key="1">
    <citation type="submission" date="2023-06" db="EMBL/GenBank/DDBJ databases">
        <authorList>
            <person name="Tohno M."/>
            <person name="Tanizawa Y."/>
        </authorList>
    </citation>
    <scope>NUCLEOTIDE SEQUENCE</scope>
    <source>
        <strain evidence="2">BF125</strain>
        <strain evidence="1">BF186</strain>
    </source>
</reference>
<evidence type="ECO:0008006" key="5">
    <source>
        <dbReference type="Google" id="ProtNLM"/>
    </source>
</evidence>
<evidence type="ECO:0000313" key="4">
    <source>
        <dbReference type="Proteomes" id="UP001346800"/>
    </source>
</evidence>
<name>A0ABD0C1L3_LACAM</name>
<dbReference type="EMBL" id="BTFR01000002">
    <property type="protein sequence ID" value="GMM14937.1"/>
    <property type="molecule type" value="Genomic_DNA"/>
</dbReference>
<protein>
    <recommendedName>
        <fullName evidence="5">Transposase</fullName>
    </recommendedName>
</protein>
<organism evidence="1 4">
    <name type="scientific">Lactobacillus amylovorus subsp. animalium</name>
    <dbReference type="NCBI Taxonomy" id="3378536"/>
    <lineage>
        <taxon>Bacteria</taxon>
        <taxon>Bacillati</taxon>
        <taxon>Bacillota</taxon>
        <taxon>Bacilli</taxon>
        <taxon>Lactobacillales</taxon>
        <taxon>Lactobacillaceae</taxon>
        <taxon>Lactobacillus</taxon>
    </lineage>
</organism>
<evidence type="ECO:0000313" key="1">
    <source>
        <dbReference type="EMBL" id="GMM12956.1"/>
    </source>
</evidence>
<dbReference type="EMBL" id="BTFQ01000003">
    <property type="protein sequence ID" value="GMM12956.1"/>
    <property type="molecule type" value="Genomic_DNA"/>
</dbReference>
<gene>
    <name evidence="2" type="ORF">LABF125_00700</name>
    <name evidence="1" type="ORF">LABF186_00700</name>
</gene>
<keyword evidence="3" id="KW-1185">Reference proteome</keyword>
<accession>A0ABD0C1L3</accession>
<proteinExistence type="predicted"/>
<evidence type="ECO:0000313" key="2">
    <source>
        <dbReference type="EMBL" id="GMM14937.1"/>
    </source>
</evidence>